<dbReference type="GO" id="GO:0004674">
    <property type="term" value="F:protein serine/threonine kinase activity"/>
    <property type="evidence" value="ECO:0007669"/>
    <property type="project" value="UniProtKB-KW"/>
</dbReference>
<feature type="region of interest" description="Disordered" evidence="14">
    <location>
        <begin position="1094"/>
        <end position="1122"/>
    </location>
</feature>
<evidence type="ECO:0000256" key="11">
    <source>
        <dbReference type="ARBA" id="ARBA00022840"/>
    </source>
</evidence>
<dbReference type="InterPro" id="IPR051997">
    <property type="entry name" value="STK_NEK"/>
</dbReference>
<dbReference type="Gene3D" id="1.10.510.10">
    <property type="entry name" value="Transferase(Phosphotransferase) domain 1"/>
    <property type="match status" value="1"/>
</dbReference>
<dbReference type="PROSITE" id="PS00108">
    <property type="entry name" value="PROTEIN_KINASE_ST"/>
    <property type="match status" value="1"/>
</dbReference>
<feature type="compositionally biased region" description="Basic residues" evidence="14">
    <location>
        <begin position="948"/>
        <end position="958"/>
    </location>
</feature>
<dbReference type="InterPro" id="IPR008271">
    <property type="entry name" value="Ser/Thr_kinase_AS"/>
</dbReference>
<keyword evidence="10 16" id="KW-0808">Transferase</keyword>
<comment type="caution">
    <text evidence="16">The sequence shown here is derived from an EMBL/GenBank/DDBJ whole genome shotgun (WGS) entry which is preliminary data.</text>
</comment>
<dbReference type="Pfam" id="PF00415">
    <property type="entry name" value="RCC1"/>
    <property type="match status" value="5"/>
</dbReference>
<comment type="subcellular location">
    <subcellularLocation>
        <location evidence="2">Cytoplasm</location>
    </subcellularLocation>
</comment>
<feature type="repeat" description="RCC1" evidence="13">
    <location>
        <begin position="453"/>
        <end position="504"/>
    </location>
</feature>
<reference evidence="16" key="2">
    <citation type="journal article" date="2023" name="Science">
        <title>Genomic signatures of disease resistance in endangered staghorn corals.</title>
        <authorList>
            <person name="Vollmer S.V."/>
            <person name="Selwyn J.D."/>
            <person name="Despard B.A."/>
            <person name="Roesel C.L."/>
        </authorList>
    </citation>
    <scope>NUCLEOTIDE SEQUENCE</scope>
    <source>
        <strain evidence="16">K2</strain>
    </source>
</reference>
<evidence type="ECO:0000256" key="2">
    <source>
        <dbReference type="ARBA" id="ARBA00004496"/>
    </source>
</evidence>
<evidence type="ECO:0000256" key="5">
    <source>
        <dbReference type="ARBA" id="ARBA00022490"/>
    </source>
</evidence>
<evidence type="ECO:0000256" key="14">
    <source>
        <dbReference type="SAM" id="MobiDB-lite"/>
    </source>
</evidence>
<feature type="compositionally biased region" description="Polar residues" evidence="14">
    <location>
        <begin position="1"/>
        <end position="12"/>
    </location>
</feature>
<dbReference type="InterPro" id="IPR009091">
    <property type="entry name" value="RCC1/BLIP-II"/>
</dbReference>
<dbReference type="SUPFAM" id="SSF56112">
    <property type="entry name" value="Protein kinase-like (PK-like)"/>
    <property type="match status" value="1"/>
</dbReference>
<dbReference type="PANTHER" id="PTHR44535:SF5">
    <property type="entry name" value="PROTEIN KINASE DOMAIN-CONTAINING PROTEIN"/>
    <property type="match status" value="1"/>
</dbReference>
<dbReference type="PROSITE" id="PS50012">
    <property type="entry name" value="RCC1_3"/>
    <property type="match status" value="5"/>
</dbReference>
<evidence type="ECO:0000256" key="12">
    <source>
        <dbReference type="ARBA" id="ARBA00022842"/>
    </source>
</evidence>
<accession>A0AAD9R4X3</accession>
<protein>
    <recommendedName>
        <fullName evidence="4">non-specific serine/threonine protein kinase</fullName>
        <ecNumber evidence="4">2.7.11.1</ecNumber>
    </recommendedName>
</protein>
<evidence type="ECO:0000259" key="15">
    <source>
        <dbReference type="PROSITE" id="PS50011"/>
    </source>
</evidence>
<dbReference type="Gene3D" id="2.130.10.30">
    <property type="entry name" value="Regulator of chromosome condensation 1/beta-lactamase-inhibitor protein II"/>
    <property type="match status" value="1"/>
</dbReference>
<comment type="cofactor">
    <cofactor evidence="1">
        <name>Mg(2+)</name>
        <dbReference type="ChEBI" id="CHEBI:18420"/>
    </cofactor>
</comment>
<evidence type="ECO:0000256" key="13">
    <source>
        <dbReference type="PROSITE-ProRule" id="PRU00235"/>
    </source>
</evidence>
<feature type="repeat" description="RCC1" evidence="13">
    <location>
        <begin position="557"/>
        <end position="609"/>
    </location>
</feature>
<evidence type="ECO:0000256" key="3">
    <source>
        <dbReference type="ARBA" id="ARBA00010886"/>
    </source>
</evidence>
<dbReference type="InterPro" id="IPR011009">
    <property type="entry name" value="Kinase-like_dom_sf"/>
</dbReference>
<feature type="region of interest" description="Disordered" evidence="14">
    <location>
        <begin position="946"/>
        <end position="1069"/>
    </location>
</feature>
<feature type="compositionally biased region" description="Low complexity" evidence="14">
    <location>
        <begin position="1177"/>
        <end position="1189"/>
    </location>
</feature>
<evidence type="ECO:0000256" key="6">
    <source>
        <dbReference type="ARBA" id="ARBA00022527"/>
    </source>
</evidence>
<dbReference type="EMBL" id="JARQWQ010000003">
    <property type="protein sequence ID" value="KAK2572826.1"/>
    <property type="molecule type" value="Genomic_DNA"/>
</dbReference>
<dbReference type="PANTHER" id="PTHR44535">
    <property type="entry name" value="PROTEIN CBG16200"/>
    <property type="match status" value="1"/>
</dbReference>
<evidence type="ECO:0000256" key="1">
    <source>
        <dbReference type="ARBA" id="ARBA00001946"/>
    </source>
</evidence>
<keyword evidence="8" id="KW-0479">Metal-binding</keyword>
<feature type="compositionally biased region" description="Basic and acidic residues" evidence="14">
    <location>
        <begin position="791"/>
        <end position="814"/>
    </location>
</feature>
<keyword evidence="6" id="KW-0723">Serine/threonine-protein kinase</keyword>
<evidence type="ECO:0000256" key="10">
    <source>
        <dbReference type="ARBA" id="ARBA00022777"/>
    </source>
</evidence>
<evidence type="ECO:0000256" key="7">
    <source>
        <dbReference type="ARBA" id="ARBA00022553"/>
    </source>
</evidence>
<dbReference type="PRINTS" id="PR00633">
    <property type="entry name" value="RCCNDNSATION"/>
</dbReference>
<feature type="compositionally biased region" description="Acidic residues" evidence="14">
    <location>
        <begin position="1002"/>
        <end position="1023"/>
    </location>
</feature>
<feature type="domain" description="Protein kinase" evidence="15">
    <location>
        <begin position="92"/>
        <end position="384"/>
    </location>
</feature>
<keyword evidence="9" id="KW-0547">Nucleotide-binding</keyword>
<feature type="repeat" description="RCC1" evidence="13">
    <location>
        <begin position="678"/>
        <end position="729"/>
    </location>
</feature>
<feature type="region of interest" description="Disordered" evidence="14">
    <location>
        <begin position="1154"/>
        <end position="1207"/>
    </location>
</feature>
<dbReference type="Proteomes" id="UP001249851">
    <property type="component" value="Unassembled WGS sequence"/>
</dbReference>
<feature type="compositionally biased region" description="Basic and acidic residues" evidence="14">
    <location>
        <begin position="739"/>
        <end position="755"/>
    </location>
</feature>
<evidence type="ECO:0000313" key="16">
    <source>
        <dbReference type="EMBL" id="KAK2572826.1"/>
    </source>
</evidence>
<dbReference type="GO" id="GO:0005524">
    <property type="term" value="F:ATP binding"/>
    <property type="evidence" value="ECO:0007669"/>
    <property type="project" value="UniProtKB-KW"/>
</dbReference>
<feature type="repeat" description="RCC1" evidence="13">
    <location>
        <begin position="610"/>
        <end position="677"/>
    </location>
</feature>
<dbReference type="InterPro" id="IPR000408">
    <property type="entry name" value="Reg_chr_condens"/>
</dbReference>
<evidence type="ECO:0000256" key="8">
    <source>
        <dbReference type="ARBA" id="ARBA00022723"/>
    </source>
</evidence>
<feature type="compositionally biased region" description="Polar residues" evidence="14">
    <location>
        <begin position="1108"/>
        <end position="1122"/>
    </location>
</feature>
<keyword evidence="11" id="KW-0067">ATP-binding</keyword>
<dbReference type="PROSITE" id="PS50011">
    <property type="entry name" value="PROTEIN_KINASE_DOM"/>
    <property type="match status" value="1"/>
</dbReference>
<feature type="repeat" description="RCC1" evidence="13">
    <location>
        <begin position="505"/>
        <end position="556"/>
    </location>
</feature>
<feature type="region of interest" description="Disordered" evidence="14">
    <location>
        <begin position="736"/>
        <end position="844"/>
    </location>
</feature>
<dbReference type="SUPFAM" id="SSF50985">
    <property type="entry name" value="RCC1/BLIP-II"/>
    <property type="match status" value="1"/>
</dbReference>
<reference evidence="16" key="1">
    <citation type="journal article" date="2023" name="G3 (Bethesda)">
        <title>Whole genome assembly and annotation of the endangered Caribbean coral Acropora cervicornis.</title>
        <authorList>
            <person name="Selwyn J.D."/>
            <person name="Vollmer S.V."/>
        </authorList>
    </citation>
    <scope>NUCLEOTIDE SEQUENCE</scope>
    <source>
        <strain evidence="16">K2</strain>
    </source>
</reference>
<feature type="compositionally biased region" description="Polar residues" evidence="14">
    <location>
        <begin position="830"/>
        <end position="844"/>
    </location>
</feature>
<feature type="compositionally biased region" description="Basic and acidic residues" evidence="14">
    <location>
        <begin position="1024"/>
        <end position="1069"/>
    </location>
</feature>
<evidence type="ECO:0000256" key="4">
    <source>
        <dbReference type="ARBA" id="ARBA00012513"/>
    </source>
</evidence>
<dbReference type="SMART" id="SM00220">
    <property type="entry name" value="S_TKc"/>
    <property type="match status" value="1"/>
</dbReference>
<dbReference type="Pfam" id="PF00069">
    <property type="entry name" value="Pkinase"/>
    <property type="match status" value="1"/>
</dbReference>
<gene>
    <name evidence="16" type="ORF">P5673_001822</name>
</gene>
<dbReference type="EC" id="2.7.11.1" evidence="4"/>
<evidence type="ECO:0000313" key="17">
    <source>
        <dbReference type="Proteomes" id="UP001249851"/>
    </source>
</evidence>
<organism evidence="16 17">
    <name type="scientific">Acropora cervicornis</name>
    <name type="common">Staghorn coral</name>
    <dbReference type="NCBI Taxonomy" id="6130"/>
    <lineage>
        <taxon>Eukaryota</taxon>
        <taxon>Metazoa</taxon>
        <taxon>Cnidaria</taxon>
        <taxon>Anthozoa</taxon>
        <taxon>Hexacorallia</taxon>
        <taxon>Scleractinia</taxon>
        <taxon>Astrocoeniina</taxon>
        <taxon>Acroporidae</taxon>
        <taxon>Acropora</taxon>
    </lineage>
</organism>
<keyword evidence="12" id="KW-0460">Magnesium</keyword>
<proteinExistence type="inferred from homology"/>
<dbReference type="GO" id="GO:0005737">
    <property type="term" value="C:cytoplasm"/>
    <property type="evidence" value="ECO:0007669"/>
    <property type="project" value="UniProtKB-SubCell"/>
</dbReference>
<sequence length="1444" mass="160879">MAASSNEAQNDTESQKEVDNLPSESFNSHSRSNSSVSPPVWRLVFVSSKVRQSAVLNAAARSSVIFLPYKYDNTTLDSLLLQAQETLNGRKVESIAFLVHGQGSNTVLCSNDDQVFLLHAVKDVDDLQNFFLQLVKDFLDANSPEYITKILYIFYIYTNPFLNSSLHPGELYFKQEKMRGWSGMHQQSINNFEKIRTAKVLSKLSLHPNIISYYDSFEVDGTLMIEMEYADGGTLAQYLGKLEKDMEERDILIIFQQMLSALKYIHGNNILHRDLKTANIFLTKEGVVKLGDFGISKQLEGSKANTVLGTPYYISPEMCEGKEYNHKSDVWAMGCILYEMASRQKTFEGSNLPALVNKIMKVADILQKDPDHRPDVDELLHKRIPKLMKRFEDTSEDELGSSIEQNRKTKRRTLLFYLDLIYTNMWPVEIPAKGQLREISVGNSHVAMVTMEHAVFTWGSNSCGQLGHGDCDRRDKPIQVEALQSKSILRVCCGGDFTVFVTDNGIVMTCGMGEQGCLGHGDWSNSSKPKLIEALLSFDVTCVSCGPAHVAVVTSDGIVFTWGCGNDGRLGHGDEDNQCLPTEVVAIDDTVSIKQVKCGFDGTMFLTDTGALLACGSNANNKLGLNNRQGFLVQMKNLLNKVQVDGKNVPTAVKVLSKHRVLDVSLGANHSAALVEPGLVYTFGDNQMGQLACGNCKPRDVPAIVKALEDKTTAMVFCGDGFTVAGTNENDLFFWGTRPSDRRCSQSESGDKTDTEVACNRKHKRNPSGSLSIGSADSDDRNSGSPSPLSKDAKKRREELANSGKVERGRKEASQEGLSMPQKRRRDTVQENLSQPDLRDFSNNAMHKISDGVFSDAEKSDCGLRENPAVNYIRLSSRRGQINDQTYVGFLRISGNEPVPSPIRVFHWDTYSMYGSDRDQEFPVYLMDVIGFGENLFVQMETTAPAPIRRRSKKRSQKKASERRLSKQAVVTEGSSELETTLGEAPTWLKNELKEGIALDNGEQEDTQDDSGSEEADSETEETDNGHDGQKSKSRKSTTEKATADDEKSAAAKLQAKVERFKQSRKSHSETRIVDGVAINTTVNSEVPLSVQSSAVSMKSETDLGKIQNKNSKSESTIPAKSNKGTLDIAKVFPRPASSPLTLKHKRSCSDGLIIDEKKRTPSDSGVELTPVEKFNSSSEGSGGTTTASRKTSLEVKSPKKSVGRPVGRARYNQTQFRRVGCCCLFFFFSRNAHTRVFFTNALPFQPLFAKCVYHLCCGCREATKKRNIYFNFKVNDLKFIVKPFPLDVSKCTFFSERKKPNLSVLRKSRSNSNHQHPTIAISIYSSEKNASFKRAVGKMASSDTRSGNTRRDQFERRVQQHRKELELAEKTRYEQQREAKEKEEKLSNEVLNLKIELSKQSDKLQGNLDVVISLQEQLARMQQRQNSARQSKTDAKSSVCNVM</sequence>
<keyword evidence="7" id="KW-0597">Phosphoprotein</keyword>
<dbReference type="GO" id="GO:0046872">
    <property type="term" value="F:metal ion binding"/>
    <property type="evidence" value="ECO:0007669"/>
    <property type="project" value="UniProtKB-KW"/>
</dbReference>
<evidence type="ECO:0000256" key="9">
    <source>
        <dbReference type="ARBA" id="ARBA00022741"/>
    </source>
</evidence>
<feature type="region of interest" description="Disordered" evidence="14">
    <location>
        <begin position="1366"/>
        <end position="1385"/>
    </location>
</feature>
<name>A0AAD9R4X3_ACRCE</name>
<feature type="region of interest" description="Disordered" evidence="14">
    <location>
        <begin position="1"/>
        <end position="36"/>
    </location>
</feature>
<feature type="region of interest" description="Disordered" evidence="14">
    <location>
        <begin position="1424"/>
        <end position="1444"/>
    </location>
</feature>
<comment type="similarity">
    <text evidence="3">Belongs to the protein kinase superfamily. NEK Ser/Thr protein kinase family. NIMA subfamily.</text>
</comment>
<dbReference type="InterPro" id="IPR000719">
    <property type="entry name" value="Prot_kinase_dom"/>
</dbReference>
<keyword evidence="17" id="KW-1185">Reference proteome</keyword>
<keyword evidence="10 16" id="KW-0418">Kinase</keyword>
<keyword evidence="5" id="KW-0963">Cytoplasm</keyword>
<feature type="compositionally biased region" description="Low complexity" evidence="14">
    <location>
        <begin position="23"/>
        <end position="36"/>
    </location>
</feature>